<protein>
    <submittedName>
        <fullName evidence="2">SWIM zinc finger</fullName>
    </submittedName>
</protein>
<evidence type="ECO:0000256" key="1">
    <source>
        <dbReference type="SAM" id="MobiDB-lite"/>
    </source>
</evidence>
<feature type="compositionally biased region" description="Low complexity" evidence="1">
    <location>
        <begin position="459"/>
        <end position="469"/>
    </location>
</feature>
<proteinExistence type="predicted"/>
<dbReference type="Proteomes" id="UP000199202">
    <property type="component" value="Unassembled WGS sequence"/>
</dbReference>
<evidence type="ECO:0000313" key="2">
    <source>
        <dbReference type="EMBL" id="SDK46542.1"/>
    </source>
</evidence>
<dbReference type="STRING" id="633440.SAMN05421869_11669"/>
<evidence type="ECO:0000313" key="3">
    <source>
        <dbReference type="Proteomes" id="UP000199202"/>
    </source>
</evidence>
<sequence length="748" mass="75515">MNMSNVPPGDRLPPVVPHVVADAVEGLTSRLRKKLDTAIEQYAALPVVVVDGEGVRITCGEDAVVTLSPGAGGVVAEDGQARCSCLLAPRCLHRAAVLSACPLAATPDPTDATATMEPVEPGTAATDPVEPGTAATDPVEPGTAASDQPIAAPGRTPPEAPSQERAAAVPNPPQPASAPPAGPAPAQVAAAAGLWAAGAAVLAAGVPAAGAVPQAELLRAAHSARLARLPRAEAAAIRVVRELRSAREQRVGHQLSDLVSALRELLLIAGRLAAGDPDPALTGSVRRAYEQGGSLRVYGAFREPVISATGYGGVVTHVVAEDGRWFSVADVRPGGAARARGAATAPVAIGSATLNHSQLARSGLLIVGATVSPDGRLGAGRGVRATPVRGLPWAEGPMAALFARPLSEEAQARLSGEVWSESGTEEVAREPVGCDLMIVGASGDHVLARALAPTPPAHHPTTATDAPAPDGDEAGTLDGVPTPDGGGARTLGGMPDGGGAGALGGVAVPDGGGAGALGGVAVSDGGGVVVAEGGAFGGMRPVGPLIRLVPASRHPELAHVANLGRLASRPGLCVRVVGRVEPDRATTLRPFAVGPVPGAGMTLRLPAEWQDRADLGYDRLQSAHLPPPGPPGDLAAATEEVDPLASAPLWRVRRLVELAVAGGRRAVAESGRGTDAKAQQASLRRSGFKTAAELAAALTTEADRRERDVFGRLTDPTPDRYAWAWLATATHLAATERALVQASWQAGE</sequence>
<feature type="compositionally biased region" description="Gly residues" evidence="1">
    <location>
        <begin position="484"/>
        <end position="496"/>
    </location>
</feature>
<dbReference type="EMBL" id="FNDJ01000016">
    <property type="protein sequence ID" value="SDK46542.1"/>
    <property type="molecule type" value="Genomic_DNA"/>
</dbReference>
<feature type="compositionally biased region" description="Pro residues" evidence="1">
    <location>
        <begin position="170"/>
        <end position="183"/>
    </location>
</feature>
<accession>A0A1G9C4D2</accession>
<reference evidence="2 3" key="1">
    <citation type="submission" date="2016-10" db="EMBL/GenBank/DDBJ databases">
        <authorList>
            <person name="de Groot N.N."/>
        </authorList>
    </citation>
    <scope>NUCLEOTIDE SEQUENCE [LARGE SCALE GENOMIC DNA]</scope>
    <source>
        <strain evidence="2 3">CGMCC 4.6533</strain>
    </source>
</reference>
<feature type="region of interest" description="Disordered" evidence="1">
    <location>
        <begin position="109"/>
        <end position="185"/>
    </location>
</feature>
<organism evidence="2 3">
    <name type="scientific">Nonomuraea jiangxiensis</name>
    <dbReference type="NCBI Taxonomy" id="633440"/>
    <lineage>
        <taxon>Bacteria</taxon>
        <taxon>Bacillati</taxon>
        <taxon>Actinomycetota</taxon>
        <taxon>Actinomycetes</taxon>
        <taxon>Streptosporangiales</taxon>
        <taxon>Streptosporangiaceae</taxon>
        <taxon>Nonomuraea</taxon>
    </lineage>
</organism>
<feature type="region of interest" description="Disordered" evidence="1">
    <location>
        <begin position="452"/>
        <end position="496"/>
    </location>
</feature>
<dbReference type="AlphaFoldDB" id="A0A1G9C4D2"/>
<name>A0A1G9C4D2_9ACTN</name>
<keyword evidence="3" id="KW-1185">Reference proteome</keyword>
<gene>
    <name evidence="2" type="ORF">SAMN05421869_11669</name>
</gene>